<name>A0A940YBX3_9BURK</name>
<evidence type="ECO:0000259" key="2">
    <source>
        <dbReference type="Pfam" id="PF13435"/>
    </source>
</evidence>
<protein>
    <recommendedName>
        <fullName evidence="2">Cytochrome c-552/4 domain-containing protein</fullName>
    </recommendedName>
</protein>
<gene>
    <name evidence="3" type="ORF">KAK03_05125</name>
</gene>
<comment type="caution">
    <text evidence="3">The sequence shown here is derived from an EMBL/GenBank/DDBJ whole genome shotgun (WGS) entry which is preliminary data.</text>
</comment>
<dbReference type="Proteomes" id="UP000676246">
    <property type="component" value="Unassembled WGS sequence"/>
</dbReference>
<dbReference type="InterPro" id="IPR036280">
    <property type="entry name" value="Multihaem_cyt_sf"/>
</dbReference>
<organism evidence="3 4">
    <name type="scientific">Ideonella alba</name>
    <dbReference type="NCBI Taxonomy" id="2824118"/>
    <lineage>
        <taxon>Bacteria</taxon>
        <taxon>Pseudomonadati</taxon>
        <taxon>Pseudomonadota</taxon>
        <taxon>Betaproteobacteria</taxon>
        <taxon>Burkholderiales</taxon>
        <taxon>Sphaerotilaceae</taxon>
        <taxon>Ideonella</taxon>
    </lineage>
</organism>
<dbReference type="Gene3D" id="3.90.10.10">
    <property type="entry name" value="Cytochrome C3"/>
    <property type="match status" value="1"/>
</dbReference>
<keyword evidence="4" id="KW-1185">Reference proteome</keyword>
<feature type="domain" description="Cytochrome c-552/4" evidence="2">
    <location>
        <begin position="261"/>
        <end position="345"/>
    </location>
</feature>
<dbReference type="Pfam" id="PF13435">
    <property type="entry name" value="Cytochrome_C554"/>
    <property type="match status" value="1"/>
</dbReference>
<feature type="chain" id="PRO_5036978152" description="Cytochrome c-552/4 domain-containing protein" evidence="1">
    <location>
        <begin position="27"/>
        <end position="559"/>
    </location>
</feature>
<sequence>MRPLTLWSRLLAGLALSSAALLPAQAAVLKVVGWNDLGMHCMDSDYSVFSILPPFNTLHAQVIDTTNNKLVTSGVTVSFEALADLGGSRNTYSVGKTNFWDFAKPLYGADLPPGIGLTGLGTAGVTPQAMSWQATPAMWEAVGIPITPVDDTFKKNTYPMTKVVVRDSTGTEVAHARVVLPVSDEMTCVACHASGSQDAAKPARGWVYDPRGPEKDYRRNILARHDDQHLGTAKYKKALLAAGYSKKGLLDSADGGHPILCAACHASNALPGTGQVGISAMTSATHTLHASVINPNTGLKLGDDKDRGACYMCHPGAETKCLRGVMGNATGPDGLPSIQCQSCHSTMAKVGSPKRVGWLQQPTCQACHYDGKRDLMAVNAKGQVKTPADTRFATNANVPAPGFNLYRFSKGHGGLQCEACHGSTHAEYTSSHDGDNQVSVDTQGHVGTLSECSACHSNLRTTANGGPHGLHTIGQAWVGGHGNAAERDRQACAYCHGADFRGSPLAKTAAVRDFNADGKKKHYEAGTQVTCYDCHNGPGGNLARKAQRAEATRLVTAAH</sequence>
<evidence type="ECO:0000313" key="4">
    <source>
        <dbReference type="Proteomes" id="UP000676246"/>
    </source>
</evidence>
<dbReference type="SUPFAM" id="SSF48695">
    <property type="entry name" value="Multiheme cytochromes"/>
    <property type="match status" value="1"/>
</dbReference>
<accession>A0A940YBX3</accession>
<proteinExistence type="predicted"/>
<evidence type="ECO:0000313" key="3">
    <source>
        <dbReference type="EMBL" id="MBQ0929862.1"/>
    </source>
</evidence>
<dbReference type="InterPro" id="IPR023155">
    <property type="entry name" value="Cyt_c-552/4"/>
</dbReference>
<reference evidence="3 4" key="1">
    <citation type="submission" date="2021-04" db="EMBL/GenBank/DDBJ databases">
        <title>The genome sequence of Ideonella sp. 3Y2.</title>
        <authorList>
            <person name="Liu Y."/>
        </authorList>
    </citation>
    <scope>NUCLEOTIDE SEQUENCE [LARGE SCALE GENOMIC DNA]</scope>
    <source>
        <strain evidence="3 4">3Y2</strain>
    </source>
</reference>
<dbReference type="AlphaFoldDB" id="A0A940YBX3"/>
<feature type="signal peptide" evidence="1">
    <location>
        <begin position="1"/>
        <end position="26"/>
    </location>
</feature>
<keyword evidence="1" id="KW-0732">Signal</keyword>
<dbReference type="RefSeq" id="WP_210852103.1">
    <property type="nucleotide sequence ID" value="NZ_JAGQDD010000002.1"/>
</dbReference>
<dbReference type="EMBL" id="JAGQDD010000002">
    <property type="protein sequence ID" value="MBQ0929862.1"/>
    <property type="molecule type" value="Genomic_DNA"/>
</dbReference>
<evidence type="ECO:0000256" key="1">
    <source>
        <dbReference type="SAM" id="SignalP"/>
    </source>
</evidence>